<reference evidence="1 2" key="1">
    <citation type="submission" date="2014-04" db="EMBL/GenBank/DDBJ databases">
        <authorList>
            <consortium name="DOE Joint Genome Institute"/>
            <person name="Kuo A."/>
            <person name="Ruytinx J."/>
            <person name="Rineau F."/>
            <person name="Colpaert J."/>
            <person name="Kohler A."/>
            <person name="Nagy L.G."/>
            <person name="Floudas D."/>
            <person name="Copeland A."/>
            <person name="Barry K.W."/>
            <person name="Cichocki N."/>
            <person name="Veneault-Fourrey C."/>
            <person name="LaButti K."/>
            <person name="Lindquist E.A."/>
            <person name="Lipzen A."/>
            <person name="Lundell T."/>
            <person name="Morin E."/>
            <person name="Murat C."/>
            <person name="Sun H."/>
            <person name="Tunlid A."/>
            <person name="Henrissat B."/>
            <person name="Grigoriev I.V."/>
            <person name="Hibbett D.S."/>
            <person name="Martin F."/>
            <person name="Nordberg H.P."/>
            <person name="Cantor M.N."/>
            <person name="Hua S.X."/>
        </authorList>
    </citation>
    <scope>NUCLEOTIDE SEQUENCE [LARGE SCALE GENOMIC DNA]</scope>
    <source>
        <strain evidence="1 2">UH-Slu-Lm8-n1</strain>
    </source>
</reference>
<reference evidence="2" key="2">
    <citation type="submission" date="2015-01" db="EMBL/GenBank/DDBJ databases">
        <title>Evolutionary Origins and Diversification of the Mycorrhizal Mutualists.</title>
        <authorList>
            <consortium name="DOE Joint Genome Institute"/>
            <consortium name="Mycorrhizal Genomics Consortium"/>
            <person name="Kohler A."/>
            <person name="Kuo A."/>
            <person name="Nagy L.G."/>
            <person name="Floudas D."/>
            <person name="Copeland A."/>
            <person name="Barry K.W."/>
            <person name="Cichocki N."/>
            <person name="Veneault-Fourrey C."/>
            <person name="LaButti K."/>
            <person name="Lindquist E.A."/>
            <person name="Lipzen A."/>
            <person name="Lundell T."/>
            <person name="Morin E."/>
            <person name="Murat C."/>
            <person name="Riley R."/>
            <person name="Ohm R."/>
            <person name="Sun H."/>
            <person name="Tunlid A."/>
            <person name="Henrissat B."/>
            <person name="Grigoriev I.V."/>
            <person name="Hibbett D.S."/>
            <person name="Martin F."/>
        </authorList>
    </citation>
    <scope>NUCLEOTIDE SEQUENCE [LARGE SCALE GENOMIC DNA]</scope>
    <source>
        <strain evidence="2">UH-Slu-Lm8-n1</strain>
    </source>
</reference>
<dbReference type="HOGENOM" id="CLU_2869148_0_0_1"/>
<keyword evidence="2" id="KW-1185">Reference proteome</keyword>
<dbReference type="Proteomes" id="UP000054485">
    <property type="component" value="Unassembled WGS sequence"/>
</dbReference>
<name>A0A0D0AJ56_9AGAM</name>
<protein>
    <submittedName>
        <fullName evidence="1">Uncharacterized protein</fullName>
    </submittedName>
</protein>
<sequence>MKSYIQACRHSATQTGHVLPCALCSSRNLKQVLGWVAPTNLPVNLCSHGGNLRVIRVSFGLPLE</sequence>
<evidence type="ECO:0000313" key="1">
    <source>
        <dbReference type="EMBL" id="KIK38169.1"/>
    </source>
</evidence>
<organism evidence="1 2">
    <name type="scientific">Suillus luteus UH-Slu-Lm8-n1</name>
    <dbReference type="NCBI Taxonomy" id="930992"/>
    <lineage>
        <taxon>Eukaryota</taxon>
        <taxon>Fungi</taxon>
        <taxon>Dikarya</taxon>
        <taxon>Basidiomycota</taxon>
        <taxon>Agaricomycotina</taxon>
        <taxon>Agaricomycetes</taxon>
        <taxon>Agaricomycetidae</taxon>
        <taxon>Boletales</taxon>
        <taxon>Suillineae</taxon>
        <taxon>Suillaceae</taxon>
        <taxon>Suillus</taxon>
    </lineage>
</organism>
<dbReference type="EMBL" id="KN835408">
    <property type="protein sequence ID" value="KIK38169.1"/>
    <property type="molecule type" value="Genomic_DNA"/>
</dbReference>
<gene>
    <name evidence="1" type="ORF">CY34DRAFT_407100</name>
</gene>
<proteinExistence type="predicted"/>
<dbReference type="AlphaFoldDB" id="A0A0D0AJ56"/>
<dbReference type="InParanoid" id="A0A0D0AJ56"/>
<accession>A0A0D0AJ56</accession>
<evidence type="ECO:0000313" key="2">
    <source>
        <dbReference type="Proteomes" id="UP000054485"/>
    </source>
</evidence>